<feature type="region of interest" description="Disordered" evidence="1">
    <location>
        <begin position="1"/>
        <end position="256"/>
    </location>
</feature>
<dbReference type="Proteomes" id="UP000823775">
    <property type="component" value="Unassembled WGS sequence"/>
</dbReference>
<organism evidence="2 3">
    <name type="scientific">Datura stramonium</name>
    <name type="common">Jimsonweed</name>
    <name type="synonym">Common thornapple</name>
    <dbReference type="NCBI Taxonomy" id="4076"/>
    <lineage>
        <taxon>Eukaryota</taxon>
        <taxon>Viridiplantae</taxon>
        <taxon>Streptophyta</taxon>
        <taxon>Embryophyta</taxon>
        <taxon>Tracheophyta</taxon>
        <taxon>Spermatophyta</taxon>
        <taxon>Magnoliopsida</taxon>
        <taxon>eudicotyledons</taxon>
        <taxon>Gunneridae</taxon>
        <taxon>Pentapetalae</taxon>
        <taxon>asterids</taxon>
        <taxon>lamiids</taxon>
        <taxon>Solanales</taxon>
        <taxon>Solanaceae</taxon>
        <taxon>Solanoideae</taxon>
        <taxon>Datureae</taxon>
        <taxon>Datura</taxon>
    </lineage>
</organism>
<reference evidence="2 3" key="1">
    <citation type="journal article" date="2021" name="BMC Genomics">
        <title>Datura genome reveals duplications of psychoactive alkaloid biosynthetic genes and high mutation rate following tissue culture.</title>
        <authorList>
            <person name="Rajewski A."/>
            <person name="Carter-House D."/>
            <person name="Stajich J."/>
            <person name="Litt A."/>
        </authorList>
    </citation>
    <scope>NUCLEOTIDE SEQUENCE [LARGE SCALE GENOMIC DNA]</scope>
    <source>
        <strain evidence="2">AR-01</strain>
    </source>
</reference>
<accession>A0ABS8WN57</accession>
<feature type="compositionally biased region" description="Acidic residues" evidence="1">
    <location>
        <begin position="1"/>
        <end position="10"/>
    </location>
</feature>
<feature type="compositionally biased region" description="Basic and acidic residues" evidence="1">
    <location>
        <begin position="87"/>
        <end position="119"/>
    </location>
</feature>
<evidence type="ECO:0000313" key="2">
    <source>
        <dbReference type="EMBL" id="MCE3050935.1"/>
    </source>
</evidence>
<name>A0ABS8WN57_DATST</name>
<proteinExistence type="predicted"/>
<dbReference type="EMBL" id="JACEIK010008030">
    <property type="protein sequence ID" value="MCE3050935.1"/>
    <property type="molecule type" value="Genomic_DNA"/>
</dbReference>
<feature type="compositionally biased region" description="Basic and acidic residues" evidence="1">
    <location>
        <begin position="135"/>
        <end position="159"/>
    </location>
</feature>
<evidence type="ECO:0000313" key="3">
    <source>
        <dbReference type="Proteomes" id="UP000823775"/>
    </source>
</evidence>
<keyword evidence="3" id="KW-1185">Reference proteome</keyword>
<evidence type="ECO:0000256" key="1">
    <source>
        <dbReference type="SAM" id="MobiDB-lite"/>
    </source>
</evidence>
<feature type="compositionally biased region" description="Basic and acidic residues" evidence="1">
    <location>
        <begin position="11"/>
        <end position="51"/>
    </location>
</feature>
<protein>
    <submittedName>
        <fullName evidence="2">Uncharacterized protein</fullName>
    </submittedName>
</protein>
<comment type="caution">
    <text evidence="2">The sequence shown here is derived from an EMBL/GenBank/DDBJ whole genome shotgun (WGS) entry which is preliminary data.</text>
</comment>
<sequence length="256" mass="29667">MFQFPCEEEALEQHRLNGTDRKKNLQKESQEEAKGTERKAKSEKGKAKDYSSTRFLYNETPSDDEEESERVLPSPERVKTNGNSNPRVEEEAKGTEEKSEKGKAKDIEEKKSTKEKEYSSTRFLYNETPSDDEEERRVYCLLRRVESERVLPSPERVKTNENSNPRVEEEAKGTEEKSEKGKAKDIEEKKSTKEKEYSSTRFLYNETPSDDEEESERVLPSPERVKTNGNSNPRVEEEAKGTERKANLRKESQGLQ</sequence>
<gene>
    <name evidence="2" type="ORF">HAX54_048570</name>
</gene>
<feature type="compositionally biased region" description="Basic and acidic residues" evidence="1">
    <location>
        <begin position="166"/>
        <end position="198"/>
    </location>
</feature>
<feature type="compositionally biased region" description="Basic and acidic residues" evidence="1">
    <location>
        <begin position="234"/>
        <end position="256"/>
    </location>
</feature>